<proteinExistence type="predicted"/>
<feature type="signal peptide" evidence="1">
    <location>
        <begin position="1"/>
        <end position="22"/>
    </location>
</feature>
<protein>
    <recommendedName>
        <fullName evidence="4">Lipoprotein</fullName>
    </recommendedName>
</protein>
<dbReference type="PROSITE" id="PS51257">
    <property type="entry name" value="PROKAR_LIPOPROTEIN"/>
    <property type="match status" value="1"/>
</dbReference>
<dbReference type="OrthoDB" id="981839at2"/>
<feature type="chain" id="PRO_5007573921" description="Lipoprotein" evidence="1">
    <location>
        <begin position="23"/>
        <end position="245"/>
    </location>
</feature>
<gene>
    <name evidence="2" type="ORF">AWW68_17570</name>
</gene>
<evidence type="ECO:0000313" key="2">
    <source>
        <dbReference type="EMBL" id="KYG71825.1"/>
    </source>
</evidence>
<dbReference type="STRING" id="333140.AWW68_17570"/>
<keyword evidence="1" id="KW-0732">Signal</keyword>
<dbReference type="RefSeq" id="WP_068224848.1">
    <property type="nucleotide sequence ID" value="NZ_CP139724.1"/>
</dbReference>
<keyword evidence="3" id="KW-1185">Reference proteome</keyword>
<reference evidence="2 3" key="1">
    <citation type="submission" date="2016-01" db="EMBL/GenBank/DDBJ databases">
        <title>Genome sequencing of Roseivirga spongicola UST030701-084.</title>
        <authorList>
            <person name="Selvaratnam C."/>
            <person name="Thevarajoo S."/>
            <person name="Goh K.M."/>
            <person name="Ee R."/>
            <person name="Chan K.-G."/>
            <person name="Chong C.S."/>
        </authorList>
    </citation>
    <scope>NUCLEOTIDE SEQUENCE [LARGE SCALE GENOMIC DNA]</scope>
    <source>
        <strain evidence="2 3">UST030701-084</strain>
    </source>
</reference>
<name>A0A150WZB6_9BACT</name>
<evidence type="ECO:0000256" key="1">
    <source>
        <dbReference type="SAM" id="SignalP"/>
    </source>
</evidence>
<dbReference type="AlphaFoldDB" id="A0A150WZB6"/>
<organism evidence="2 3">
    <name type="scientific">Roseivirga spongicola</name>
    <dbReference type="NCBI Taxonomy" id="333140"/>
    <lineage>
        <taxon>Bacteria</taxon>
        <taxon>Pseudomonadati</taxon>
        <taxon>Bacteroidota</taxon>
        <taxon>Cytophagia</taxon>
        <taxon>Cytophagales</taxon>
        <taxon>Roseivirgaceae</taxon>
        <taxon>Roseivirga</taxon>
    </lineage>
</organism>
<dbReference type="EMBL" id="LRPC01000031">
    <property type="protein sequence ID" value="KYG71825.1"/>
    <property type="molecule type" value="Genomic_DNA"/>
</dbReference>
<accession>A0A150WZB6</accession>
<dbReference type="Proteomes" id="UP000075606">
    <property type="component" value="Unassembled WGS sequence"/>
</dbReference>
<comment type="caution">
    <text evidence="2">The sequence shown here is derived from an EMBL/GenBank/DDBJ whole genome shotgun (WGS) entry which is preliminary data.</text>
</comment>
<evidence type="ECO:0000313" key="3">
    <source>
        <dbReference type="Proteomes" id="UP000075606"/>
    </source>
</evidence>
<sequence>MKKALSALTLLFLLVISCSAPQKEPEQLETIPEVVQEVDQPRTRVYADMPNYQFQFGSLQLNQHMKDIDLRVFKHYGEFYTDDFTIYRLNRIDYLAESYFIDDINLYFIDSLLVKIQAYLREDKSHEFLNKYGAAKIYINDYHNKKLLETEKVLIKDDGKYRINENLDYYTLRWKRGETDIEYIVNKKADSTKTIAADDIRYFDDKRHRFKLTFQSYDYDNQLAWVKWESYKEARGLVAKPAEEQ</sequence>
<evidence type="ECO:0008006" key="4">
    <source>
        <dbReference type="Google" id="ProtNLM"/>
    </source>
</evidence>